<dbReference type="PANTHER" id="PTHR43409:SF4">
    <property type="entry name" value="RADICAL SAM SUPERFAMILY PROTEIN"/>
    <property type="match status" value="1"/>
</dbReference>
<protein>
    <submittedName>
        <fullName evidence="8">Radical SAM family protein</fullName>
    </submittedName>
    <submittedName>
        <fullName evidence="7">Radical SAM protein</fullName>
    </submittedName>
</protein>
<dbReference type="InterPro" id="IPR006638">
    <property type="entry name" value="Elp3/MiaA/NifB-like_rSAM"/>
</dbReference>
<dbReference type="GO" id="GO:0003824">
    <property type="term" value="F:catalytic activity"/>
    <property type="evidence" value="ECO:0007669"/>
    <property type="project" value="InterPro"/>
</dbReference>
<dbReference type="Gene3D" id="3.20.20.70">
    <property type="entry name" value="Aldolase class I"/>
    <property type="match status" value="1"/>
</dbReference>
<dbReference type="PROSITE" id="PS51918">
    <property type="entry name" value="RADICAL_SAM"/>
    <property type="match status" value="1"/>
</dbReference>
<evidence type="ECO:0000259" key="6">
    <source>
        <dbReference type="PROSITE" id="PS51918"/>
    </source>
</evidence>
<keyword evidence="4" id="KW-0408">Iron</keyword>
<evidence type="ECO:0000256" key="4">
    <source>
        <dbReference type="ARBA" id="ARBA00023004"/>
    </source>
</evidence>
<dbReference type="InterPro" id="IPR051198">
    <property type="entry name" value="BchE-like"/>
</dbReference>
<proteinExistence type="predicted"/>
<evidence type="ECO:0000256" key="3">
    <source>
        <dbReference type="ARBA" id="ARBA00022723"/>
    </source>
</evidence>
<dbReference type="SUPFAM" id="SSF102114">
    <property type="entry name" value="Radical SAM enzymes"/>
    <property type="match status" value="1"/>
</dbReference>
<dbReference type="GO" id="GO:0046872">
    <property type="term" value="F:metal ion binding"/>
    <property type="evidence" value="ECO:0007669"/>
    <property type="project" value="UniProtKB-KW"/>
</dbReference>
<reference evidence="8 10" key="2">
    <citation type="submission" date="2019-03" db="EMBL/GenBank/DDBJ databases">
        <title>Genomic Encyclopedia of Type Strains, Phase IV (KMG-IV): sequencing the most valuable type-strain genomes for metagenomic binning, comparative biology and taxonomic classification.</title>
        <authorList>
            <person name="Goeker M."/>
        </authorList>
    </citation>
    <scope>NUCLEOTIDE SEQUENCE [LARGE SCALE GENOMIC DNA]</scope>
    <source>
        <strain evidence="8 10">DSM 101483</strain>
    </source>
</reference>
<reference evidence="7 9" key="1">
    <citation type="journal article" date="2016" name="Front. Microbiol.">
        <title>Genome Sequence of the Piezophilic, Mesophilic Sulfate-Reducing Bacterium Desulfovibrio indicus J2T.</title>
        <authorList>
            <person name="Cao J."/>
            <person name="Maignien L."/>
            <person name="Shao Z."/>
            <person name="Alain K."/>
            <person name="Jebbar M."/>
        </authorList>
    </citation>
    <scope>NUCLEOTIDE SEQUENCE [LARGE SCALE GENOMIC DNA]</scope>
    <source>
        <strain evidence="7 9">J2</strain>
    </source>
</reference>
<dbReference type="InterPro" id="IPR013785">
    <property type="entry name" value="Aldolase_TIM"/>
</dbReference>
<dbReference type="Proteomes" id="UP000055611">
    <property type="component" value="Chromosome"/>
</dbReference>
<keyword evidence="5" id="KW-0411">Iron-sulfur</keyword>
<evidence type="ECO:0000256" key="2">
    <source>
        <dbReference type="ARBA" id="ARBA00022691"/>
    </source>
</evidence>
<dbReference type="GO" id="GO:0051536">
    <property type="term" value="F:iron-sulfur cluster binding"/>
    <property type="evidence" value="ECO:0007669"/>
    <property type="project" value="UniProtKB-KW"/>
</dbReference>
<accession>A0A126QKT8</accession>
<dbReference type="PANTHER" id="PTHR43409">
    <property type="entry name" value="ANAEROBIC MAGNESIUM-PROTOPORPHYRIN IX MONOMETHYL ESTER CYCLASE-RELATED"/>
    <property type="match status" value="1"/>
</dbReference>
<comment type="cofactor">
    <cofactor evidence="1">
        <name>[4Fe-4S] cluster</name>
        <dbReference type="ChEBI" id="CHEBI:49883"/>
    </cofactor>
</comment>
<dbReference type="AlphaFoldDB" id="A0A126QKT8"/>
<keyword evidence="3" id="KW-0479">Metal-binding</keyword>
<dbReference type="OrthoDB" id="5470216at2"/>
<dbReference type="EMBL" id="SOBK01000018">
    <property type="protein sequence ID" value="TDT82018.1"/>
    <property type="molecule type" value="Genomic_DNA"/>
</dbReference>
<dbReference type="SFLD" id="SFLDG01095">
    <property type="entry name" value="Uncharacterised_Radical_SAM_Su"/>
    <property type="match status" value="1"/>
</dbReference>
<evidence type="ECO:0000313" key="10">
    <source>
        <dbReference type="Proteomes" id="UP000295506"/>
    </source>
</evidence>
<dbReference type="CDD" id="cd01335">
    <property type="entry name" value="Radical_SAM"/>
    <property type="match status" value="1"/>
</dbReference>
<dbReference type="KEGG" id="dej:AWY79_03670"/>
<dbReference type="Pfam" id="PF04055">
    <property type="entry name" value="Radical_SAM"/>
    <property type="match status" value="1"/>
</dbReference>
<dbReference type="SFLD" id="SFLDS00029">
    <property type="entry name" value="Radical_SAM"/>
    <property type="match status" value="1"/>
</dbReference>
<sequence>MDHQGMIIRPPSEAGSILLQVTLGCSHGKCAFCGAYPDKRFAIKDPETVLADVRLAARHCTDQRRVFLCDGDAMILPQPRLVEILSLIRTHLPWVTRVGTYANAKSLKRKTDAELRELRELGLGIVYMGLESGDDEILRAMGKSGDAACIVKQGRRAKAAGLKLNVTVLNGLGGVERSLAHARATARALTAMDPDQVGALSLMLVPGTPLHERAERGEFVLPDAHGILAELREMLAGTELTRGLFLADHASNYLPLKVRLPSGKGEALAKLDRALRGEGRLRPESARRL</sequence>
<evidence type="ECO:0000256" key="5">
    <source>
        <dbReference type="ARBA" id="ARBA00023014"/>
    </source>
</evidence>
<dbReference type="Proteomes" id="UP000295506">
    <property type="component" value="Unassembled WGS sequence"/>
</dbReference>
<name>A0A126QKT8_9BACT</name>
<keyword evidence="2" id="KW-0949">S-adenosyl-L-methionine</keyword>
<dbReference type="InterPro" id="IPR058240">
    <property type="entry name" value="rSAM_sf"/>
</dbReference>
<keyword evidence="9" id="KW-1185">Reference proteome</keyword>
<gene>
    <name evidence="7" type="ORF">AWY79_03670</name>
    <name evidence="8" type="ORF">EDC59_11837</name>
</gene>
<dbReference type="InterPro" id="IPR007197">
    <property type="entry name" value="rSAM"/>
</dbReference>
<evidence type="ECO:0000256" key="1">
    <source>
        <dbReference type="ARBA" id="ARBA00001966"/>
    </source>
</evidence>
<dbReference type="RefSeq" id="WP_066800431.1">
    <property type="nucleotide sequence ID" value="NZ_CP014206.1"/>
</dbReference>
<evidence type="ECO:0000313" key="8">
    <source>
        <dbReference type="EMBL" id="TDT82018.1"/>
    </source>
</evidence>
<evidence type="ECO:0000313" key="7">
    <source>
        <dbReference type="EMBL" id="AMK10278.1"/>
    </source>
</evidence>
<evidence type="ECO:0000313" key="9">
    <source>
        <dbReference type="Proteomes" id="UP000055611"/>
    </source>
</evidence>
<dbReference type="EMBL" id="CP014206">
    <property type="protein sequence ID" value="AMK10278.1"/>
    <property type="molecule type" value="Genomic_DNA"/>
</dbReference>
<organism evidence="8 10">
    <name type="scientific">Pseudodesulfovibrio indicus</name>
    <dbReference type="NCBI Taxonomy" id="1716143"/>
    <lineage>
        <taxon>Bacteria</taxon>
        <taxon>Pseudomonadati</taxon>
        <taxon>Thermodesulfobacteriota</taxon>
        <taxon>Desulfovibrionia</taxon>
        <taxon>Desulfovibrionales</taxon>
        <taxon>Desulfovibrionaceae</taxon>
    </lineage>
</organism>
<dbReference type="SMART" id="SM00729">
    <property type="entry name" value="Elp3"/>
    <property type="match status" value="1"/>
</dbReference>
<feature type="domain" description="Radical SAM core" evidence="6">
    <location>
        <begin position="9"/>
        <end position="239"/>
    </location>
</feature>
<dbReference type="SFLD" id="SFLDG01082">
    <property type="entry name" value="B12-binding_domain_containing"/>
    <property type="match status" value="1"/>
</dbReference>